<accession>A0A6A6JWP7</accession>
<dbReference type="RefSeq" id="XP_033657028.1">
    <property type="nucleotide sequence ID" value="XM_033799582.1"/>
</dbReference>
<feature type="compositionally biased region" description="Basic and acidic residues" evidence="2">
    <location>
        <begin position="1"/>
        <end position="11"/>
    </location>
</feature>
<gene>
    <name evidence="3" type="ORF">EI97DRAFT_439827</name>
</gene>
<dbReference type="OrthoDB" id="10692118at2759"/>
<feature type="region of interest" description="Disordered" evidence="2">
    <location>
        <begin position="1"/>
        <end position="100"/>
    </location>
</feature>
<organism evidence="3 4">
    <name type="scientific">Westerdykella ornata</name>
    <dbReference type="NCBI Taxonomy" id="318751"/>
    <lineage>
        <taxon>Eukaryota</taxon>
        <taxon>Fungi</taxon>
        <taxon>Dikarya</taxon>
        <taxon>Ascomycota</taxon>
        <taxon>Pezizomycotina</taxon>
        <taxon>Dothideomycetes</taxon>
        <taxon>Pleosporomycetidae</taxon>
        <taxon>Pleosporales</taxon>
        <taxon>Sporormiaceae</taxon>
        <taxon>Westerdykella</taxon>
    </lineage>
</organism>
<feature type="compositionally biased region" description="Basic and acidic residues" evidence="2">
    <location>
        <begin position="324"/>
        <end position="347"/>
    </location>
</feature>
<dbReference type="Proteomes" id="UP000800097">
    <property type="component" value="Unassembled WGS sequence"/>
</dbReference>
<feature type="region of interest" description="Disordered" evidence="2">
    <location>
        <begin position="127"/>
        <end position="159"/>
    </location>
</feature>
<feature type="region of interest" description="Disordered" evidence="2">
    <location>
        <begin position="209"/>
        <end position="303"/>
    </location>
</feature>
<dbReference type="EMBL" id="ML986486">
    <property type="protein sequence ID" value="KAF2279489.1"/>
    <property type="molecule type" value="Genomic_DNA"/>
</dbReference>
<feature type="compositionally biased region" description="Polar residues" evidence="2">
    <location>
        <begin position="253"/>
        <end position="272"/>
    </location>
</feature>
<dbReference type="AlphaFoldDB" id="A0A6A6JWP7"/>
<sequence length="836" mass="96851">MATNSENREEEPSTPARENASRPRSIRNLQEQPNAGTRDGASDEISIGSGRHQRIRPLSEIPEKEDIENLDAVFKDRQHEFDQRQATPSDTGSMQFQEQGEGHDVEIDGASIYTYETETFGDTSSIYTTESRSRRLRSDERVRPKRTTTTVDNRPFMDPTVSFSKKAEEQHALYHRNLQRDIAQKEYNSRRQSAQNSPTIERTLRHIHTHGSADDGGGENTGSPLRGVHRPSLSSKNSTPSRHGARSYHSIDSLRSASQDRSAYKSMPNTPNKEMRGSPLGSQHKRLSGSYSQDPFSPESPGLRELSSLQRALRDVLEEKKQLKAELDAEKERNRESERKLEDKVNKLEGSLQEAEQRAIEAEKDDQLKKALEVANKMAESAQQAVEELKAAHSDLSEAQALLKTEVDTLGAEKERLEEELRQRTSEKELLGQKVAEMEAKMSEEGGKYAKAMEQLLDDVSAMHGMVAENGMKSPAEFKDMFELGREGPDEAAELRIGIIELMVLYGTKASALAEEKAALEQELASRLDTITEMEQKHLEELRNLQEEVEKQQGLAQRLASQLFAEANAEDSKQKDDWEQLYHDKEAAYRKLSDEHERLRQFTIESNAPELKNQIKVLEERLVHLNKRYKLLATQRNQFREAAANWENEYRAEHEQYQQNLRERETMIEQHEQEMRETIKQYYDHLPKNDPEWFEIDALQKQVKKLEQLLAHKEGEVLRWQKERDTAVERFHEVRTAMEEGRYIRYAGLFADSAPRSGPRVPRYESEEETRERMRKLEELRRRQNERRVREGKEERRVEEIRRDRFREVGTKYPPLRPGWKELVKKSPEERWAVEA</sequence>
<name>A0A6A6JWP7_WESOR</name>
<dbReference type="GeneID" id="54552757"/>
<reference evidence="3" key="1">
    <citation type="journal article" date="2020" name="Stud. Mycol.">
        <title>101 Dothideomycetes genomes: a test case for predicting lifestyles and emergence of pathogens.</title>
        <authorList>
            <person name="Haridas S."/>
            <person name="Albert R."/>
            <person name="Binder M."/>
            <person name="Bloem J."/>
            <person name="Labutti K."/>
            <person name="Salamov A."/>
            <person name="Andreopoulos B."/>
            <person name="Baker S."/>
            <person name="Barry K."/>
            <person name="Bills G."/>
            <person name="Bluhm B."/>
            <person name="Cannon C."/>
            <person name="Castanera R."/>
            <person name="Culley D."/>
            <person name="Daum C."/>
            <person name="Ezra D."/>
            <person name="Gonzalez J."/>
            <person name="Henrissat B."/>
            <person name="Kuo A."/>
            <person name="Liang C."/>
            <person name="Lipzen A."/>
            <person name="Lutzoni F."/>
            <person name="Magnuson J."/>
            <person name="Mondo S."/>
            <person name="Nolan M."/>
            <person name="Ohm R."/>
            <person name="Pangilinan J."/>
            <person name="Park H.-J."/>
            <person name="Ramirez L."/>
            <person name="Alfaro M."/>
            <person name="Sun H."/>
            <person name="Tritt A."/>
            <person name="Yoshinaga Y."/>
            <person name="Zwiers L.-H."/>
            <person name="Turgeon B."/>
            <person name="Goodwin S."/>
            <person name="Spatafora J."/>
            <person name="Crous P."/>
            <person name="Grigoriev I."/>
        </authorList>
    </citation>
    <scope>NUCLEOTIDE SEQUENCE</scope>
    <source>
        <strain evidence="3">CBS 379.55</strain>
    </source>
</reference>
<evidence type="ECO:0000313" key="4">
    <source>
        <dbReference type="Proteomes" id="UP000800097"/>
    </source>
</evidence>
<evidence type="ECO:0000256" key="2">
    <source>
        <dbReference type="SAM" id="MobiDB-lite"/>
    </source>
</evidence>
<keyword evidence="4" id="KW-1185">Reference proteome</keyword>
<evidence type="ECO:0000256" key="1">
    <source>
        <dbReference type="SAM" id="Coils"/>
    </source>
</evidence>
<feature type="compositionally biased region" description="Basic and acidic residues" evidence="2">
    <location>
        <begin position="73"/>
        <end position="83"/>
    </location>
</feature>
<feature type="compositionally biased region" description="Polar residues" evidence="2">
    <location>
        <begin position="84"/>
        <end position="98"/>
    </location>
</feature>
<feature type="compositionally biased region" description="Basic and acidic residues" evidence="2">
    <location>
        <begin position="131"/>
        <end position="142"/>
    </location>
</feature>
<evidence type="ECO:0000313" key="3">
    <source>
        <dbReference type="EMBL" id="KAF2279489.1"/>
    </source>
</evidence>
<proteinExistence type="predicted"/>
<feature type="compositionally biased region" description="Polar residues" evidence="2">
    <location>
        <begin position="232"/>
        <end position="241"/>
    </location>
</feature>
<protein>
    <submittedName>
        <fullName evidence="3">Uncharacterized protein</fullName>
    </submittedName>
</protein>
<keyword evidence="1" id="KW-0175">Coiled coil</keyword>
<feature type="region of interest" description="Disordered" evidence="2">
    <location>
        <begin position="324"/>
        <end position="349"/>
    </location>
</feature>
<feature type="coiled-coil region" evidence="1">
    <location>
        <begin position="517"/>
        <end position="723"/>
    </location>
</feature>